<evidence type="ECO:0000313" key="3">
    <source>
        <dbReference type="EMBL" id="ADQ80581.1"/>
    </source>
</evidence>
<dbReference type="EMBL" id="CP002345">
    <property type="protein sequence ID" value="ADQ80581.1"/>
    <property type="molecule type" value="Genomic_DNA"/>
</dbReference>
<dbReference type="SMART" id="SM00448">
    <property type="entry name" value="REC"/>
    <property type="match status" value="1"/>
</dbReference>
<dbReference type="PROSITE" id="PS50110">
    <property type="entry name" value="RESPONSE_REGULATORY"/>
    <property type="match status" value="1"/>
</dbReference>
<keyword evidence="1" id="KW-0597">Phosphoprotein</keyword>
<dbReference type="InterPro" id="IPR001789">
    <property type="entry name" value="Sig_transdc_resp-reg_receiver"/>
</dbReference>
<protein>
    <submittedName>
        <fullName evidence="3">Response regulator receiver protein</fullName>
    </submittedName>
</protein>
<dbReference type="AlphaFoldDB" id="E4T787"/>
<reference key="1">
    <citation type="submission" date="2010-11" db="EMBL/GenBank/DDBJ databases">
        <title>The complete genome of Paludibacter propionicigenes DSM 17365.</title>
        <authorList>
            <consortium name="US DOE Joint Genome Institute (JGI-PGF)"/>
            <person name="Lucas S."/>
            <person name="Copeland A."/>
            <person name="Lapidus A."/>
            <person name="Bruce D."/>
            <person name="Goodwin L."/>
            <person name="Pitluck S."/>
            <person name="Kyrpides N."/>
            <person name="Mavromatis K."/>
            <person name="Ivanova N."/>
            <person name="Munk A.C."/>
            <person name="Brettin T."/>
            <person name="Detter J.C."/>
            <person name="Han C."/>
            <person name="Tapia R."/>
            <person name="Land M."/>
            <person name="Hauser L."/>
            <person name="Markowitz V."/>
            <person name="Cheng J.-F."/>
            <person name="Hugenholtz P."/>
            <person name="Woyke T."/>
            <person name="Wu D."/>
            <person name="Gronow S."/>
            <person name="Wellnitz S."/>
            <person name="Brambilla E."/>
            <person name="Klenk H.-P."/>
            <person name="Eisen J.A."/>
        </authorList>
    </citation>
    <scope>NUCLEOTIDE SEQUENCE</scope>
    <source>
        <strain>WB4</strain>
    </source>
</reference>
<reference evidence="3 4" key="2">
    <citation type="journal article" date="2011" name="Stand. Genomic Sci.">
        <title>Complete genome sequence of Paludibacter propionicigenes type strain (WB4).</title>
        <authorList>
            <person name="Gronow S."/>
            <person name="Munk C."/>
            <person name="Lapidus A."/>
            <person name="Nolan M."/>
            <person name="Lucas S."/>
            <person name="Hammon N."/>
            <person name="Deshpande S."/>
            <person name="Cheng J.F."/>
            <person name="Tapia R."/>
            <person name="Han C."/>
            <person name="Goodwin L."/>
            <person name="Pitluck S."/>
            <person name="Liolios K."/>
            <person name="Ivanova N."/>
            <person name="Mavromatis K."/>
            <person name="Mikhailova N."/>
            <person name="Pati A."/>
            <person name="Chen A."/>
            <person name="Palaniappan K."/>
            <person name="Land M."/>
            <person name="Hauser L."/>
            <person name="Chang Y.J."/>
            <person name="Jeffries C.D."/>
            <person name="Brambilla E."/>
            <person name="Rohde M."/>
            <person name="Goker M."/>
            <person name="Detter J.C."/>
            <person name="Woyke T."/>
            <person name="Bristow J."/>
            <person name="Eisen J.A."/>
            <person name="Markowitz V."/>
            <person name="Hugenholtz P."/>
            <person name="Kyrpides N.C."/>
            <person name="Klenk H.P."/>
        </authorList>
    </citation>
    <scope>NUCLEOTIDE SEQUENCE [LARGE SCALE GENOMIC DNA]</scope>
    <source>
        <strain evidence="4">DSM 17365 / JCM 13257 / WB4</strain>
    </source>
</reference>
<dbReference type="OrthoDB" id="1116664at2"/>
<dbReference type="InterPro" id="IPR007492">
    <property type="entry name" value="LytTR_DNA-bd_dom"/>
</dbReference>
<feature type="domain" description="Response regulatory" evidence="2">
    <location>
        <begin position="7"/>
        <end position="122"/>
    </location>
</feature>
<organism evidence="3 4">
    <name type="scientific">Paludibacter propionicigenes (strain DSM 17365 / JCM 13257 / WB4)</name>
    <dbReference type="NCBI Taxonomy" id="694427"/>
    <lineage>
        <taxon>Bacteria</taxon>
        <taxon>Pseudomonadati</taxon>
        <taxon>Bacteroidota</taxon>
        <taxon>Bacteroidia</taxon>
        <taxon>Bacteroidales</taxon>
        <taxon>Paludibacteraceae</taxon>
        <taxon>Paludibacter</taxon>
    </lineage>
</organism>
<evidence type="ECO:0000256" key="1">
    <source>
        <dbReference type="PROSITE-ProRule" id="PRU00169"/>
    </source>
</evidence>
<dbReference type="KEGG" id="ppn:Palpr_2449"/>
<evidence type="ECO:0000259" key="2">
    <source>
        <dbReference type="PROSITE" id="PS50110"/>
    </source>
</evidence>
<dbReference type="PANTHER" id="PTHR45526:SF1">
    <property type="entry name" value="TRANSCRIPTIONAL REGULATORY PROTEIN DCUR-RELATED"/>
    <property type="match status" value="1"/>
</dbReference>
<dbReference type="Pfam" id="PF00072">
    <property type="entry name" value="Response_reg"/>
    <property type="match status" value="1"/>
</dbReference>
<dbReference type="InterPro" id="IPR051271">
    <property type="entry name" value="2C-system_Tx_regulators"/>
</dbReference>
<feature type="modified residue" description="4-aspartylphosphate" evidence="1">
    <location>
        <position position="58"/>
    </location>
</feature>
<dbReference type="Proteomes" id="UP000008718">
    <property type="component" value="Chromosome"/>
</dbReference>
<dbReference type="Gene3D" id="3.40.50.2300">
    <property type="match status" value="1"/>
</dbReference>
<name>E4T787_PALPW</name>
<accession>E4T787</accession>
<dbReference type="PANTHER" id="PTHR45526">
    <property type="entry name" value="TRANSCRIPTIONAL REGULATORY PROTEIN DPIA"/>
    <property type="match status" value="1"/>
</dbReference>
<gene>
    <name evidence="3" type="ordered locus">Palpr_2449</name>
</gene>
<dbReference type="SUPFAM" id="SSF52172">
    <property type="entry name" value="CheY-like"/>
    <property type="match status" value="1"/>
</dbReference>
<evidence type="ECO:0000313" key="4">
    <source>
        <dbReference type="Proteomes" id="UP000008718"/>
    </source>
</evidence>
<dbReference type="GO" id="GO:0000156">
    <property type="term" value="F:phosphorelay response regulator activity"/>
    <property type="evidence" value="ECO:0007669"/>
    <property type="project" value="TreeGrafter"/>
</dbReference>
<sequence length="254" mass="29611">MKDQKYTVVIIDDEKNCIANIRHSLKEFPELLLVGTTQSTDTGKKLIVEQQPDLLFLDVEMPEQSGLELLDELQERISWPMQVVFYTAYEKYLLDALRASAFDFLLKPYQESELRLVMNRFFKSATQAQVHNYFHETLAQLLPINESFMIATPTGYQKLGLKQIGYFQHQKDKKQWEAVLTDQTQLPLKRTTTGDDILKYSTSFVQINQHQIINLDYLSFIEGKSCLLLPPFQAMPLEISRKYMKGLQEKFELI</sequence>
<dbReference type="STRING" id="694427.Palpr_2449"/>
<dbReference type="GO" id="GO:0003677">
    <property type="term" value="F:DNA binding"/>
    <property type="evidence" value="ECO:0007669"/>
    <property type="project" value="InterPro"/>
</dbReference>
<dbReference type="eggNOG" id="COG3279">
    <property type="taxonomic scope" value="Bacteria"/>
</dbReference>
<proteinExistence type="predicted"/>
<dbReference type="InterPro" id="IPR011006">
    <property type="entry name" value="CheY-like_superfamily"/>
</dbReference>
<dbReference type="HOGENOM" id="CLU_000445_14_1_10"/>
<dbReference type="RefSeq" id="WP_013445950.1">
    <property type="nucleotide sequence ID" value="NC_014734.1"/>
</dbReference>
<keyword evidence="4" id="KW-1185">Reference proteome</keyword>
<dbReference type="SMART" id="SM00850">
    <property type="entry name" value="LytTR"/>
    <property type="match status" value="1"/>
</dbReference>
<dbReference type="Gene3D" id="2.40.50.1020">
    <property type="entry name" value="LytTr DNA-binding domain"/>
    <property type="match status" value="1"/>
</dbReference>